<dbReference type="GO" id="GO:0042973">
    <property type="term" value="F:glucan endo-1,3-beta-D-glucosidase activity"/>
    <property type="evidence" value="ECO:0007669"/>
    <property type="project" value="UniProtKB-EC"/>
</dbReference>
<evidence type="ECO:0000313" key="13">
    <source>
        <dbReference type="Proteomes" id="UP001287356"/>
    </source>
</evidence>
<dbReference type="Proteomes" id="UP001287356">
    <property type="component" value="Unassembled WGS sequence"/>
</dbReference>
<evidence type="ECO:0000256" key="1">
    <source>
        <dbReference type="ARBA" id="ARBA00000382"/>
    </source>
</evidence>
<feature type="domain" description="Cell wall protein YJL171C/Tos1 N-terminal" evidence="11">
    <location>
        <begin position="47"/>
        <end position="108"/>
    </location>
</feature>
<protein>
    <recommendedName>
        <fullName evidence="3">glucan endo-1,3-beta-D-glucosidase</fullName>
        <ecNumber evidence="3">3.2.1.39</ecNumber>
    </recommendedName>
</protein>
<evidence type="ECO:0000259" key="11">
    <source>
        <dbReference type="Pfam" id="PF10290"/>
    </source>
</evidence>
<dbReference type="AlphaFoldDB" id="A0AAE0TXA6"/>
<dbReference type="GO" id="GO:0071555">
    <property type="term" value="P:cell wall organization"/>
    <property type="evidence" value="ECO:0007669"/>
    <property type="project" value="UniProtKB-KW"/>
</dbReference>
<keyword evidence="13" id="KW-1185">Reference proteome</keyword>
<dbReference type="EC" id="3.2.1.39" evidence="3"/>
<proteinExistence type="inferred from homology"/>
<dbReference type="PANTHER" id="PTHR31737:SF2">
    <property type="entry name" value="PROTEIN TOS1"/>
    <property type="match status" value="1"/>
</dbReference>
<evidence type="ECO:0000256" key="2">
    <source>
        <dbReference type="ARBA" id="ARBA00006055"/>
    </source>
</evidence>
<evidence type="ECO:0000256" key="3">
    <source>
        <dbReference type="ARBA" id="ARBA00012780"/>
    </source>
</evidence>
<keyword evidence="5 12" id="KW-0378">Hydrolase</keyword>
<dbReference type="InterPro" id="IPR018807">
    <property type="entry name" value="YJL171C/Tos1_N"/>
</dbReference>
<dbReference type="Pfam" id="PF10287">
    <property type="entry name" value="YJL171C_Tos1_C"/>
    <property type="match status" value="1"/>
</dbReference>
<keyword evidence="4 9" id="KW-0732">Signal</keyword>
<organism evidence="12 13">
    <name type="scientific">Lasiosphaeria ovina</name>
    <dbReference type="NCBI Taxonomy" id="92902"/>
    <lineage>
        <taxon>Eukaryota</taxon>
        <taxon>Fungi</taxon>
        <taxon>Dikarya</taxon>
        <taxon>Ascomycota</taxon>
        <taxon>Pezizomycotina</taxon>
        <taxon>Sordariomycetes</taxon>
        <taxon>Sordariomycetidae</taxon>
        <taxon>Sordariales</taxon>
        <taxon>Lasiosphaeriaceae</taxon>
        <taxon>Lasiosphaeria</taxon>
    </lineage>
</organism>
<keyword evidence="6" id="KW-0326">Glycosidase</keyword>
<evidence type="ECO:0000259" key="10">
    <source>
        <dbReference type="Pfam" id="PF10287"/>
    </source>
</evidence>
<evidence type="ECO:0000256" key="9">
    <source>
        <dbReference type="SAM" id="SignalP"/>
    </source>
</evidence>
<evidence type="ECO:0000256" key="5">
    <source>
        <dbReference type="ARBA" id="ARBA00022801"/>
    </source>
</evidence>
<feature type="chain" id="PRO_5042135710" description="glucan endo-1,3-beta-D-glucosidase" evidence="9">
    <location>
        <begin position="19"/>
        <end position="517"/>
    </location>
</feature>
<reference evidence="12" key="1">
    <citation type="journal article" date="2023" name="Mol. Phylogenet. Evol.">
        <title>Genome-scale phylogeny and comparative genomics of the fungal order Sordariales.</title>
        <authorList>
            <person name="Hensen N."/>
            <person name="Bonometti L."/>
            <person name="Westerberg I."/>
            <person name="Brannstrom I.O."/>
            <person name="Guillou S."/>
            <person name="Cros-Aarteil S."/>
            <person name="Calhoun S."/>
            <person name="Haridas S."/>
            <person name="Kuo A."/>
            <person name="Mondo S."/>
            <person name="Pangilinan J."/>
            <person name="Riley R."/>
            <person name="LaButti K."/>
            <person name="Andreopoulos B."/>
            <person name="Lipzen A."/>
            <person name="Chen C."/>
            <person name="Yan M."/>
            <person name="Daum C."/>
            <person name="Ng V."/>
            <person name="Clum A."/>
            <person name="Steindorff A."/>
            <person name="Ohm R.A."/>
            <person name="Martin F."/>
            <person name="Silar P."/>
            <person name="Natvig D.O."/>
            <person name="Lalanne C."/>
            <person name="Gautier V."/>
            <person name="Ament-Velasquez S.L."/>
            <person name="Kruys A."/>
            <person name="Hutchinson M.I."/>
            <person name="Powell A.J."/>
            <person name="Barry K."/>
            <person name="Miller A.N."/>
            <person name="Grigoriev I.V."/>
            <person name="Debuchy R."/>
            <person name="Gladieux P."/>
            <person name="Hiltunen Thoren M."/>
            <person name="Johannesson H."/>
        </authorList>
    </citation>
    <scope>NUCLEOTIDE SEQUENCE</scope>
    <source>
        <strain evidence="12">CBS 958.72</strain>
    </source>
</reference>
<feature type="compositionally biased region" description="Low complexity" evidence="8">
    <location>
        <begin position="212"/>
        <end position="237"/>
    </location>
</feature>
<dbReference type="PANTHER" id="PTHR31737">
    <property type="entry name" value="PROTEIN TOS1"/>
    <property type="match status" value="1"/>
</dbReference>
<comment type="caution">
    <text evidence="12">The sequence shown here is derived from an EMBL/GenBank/DDBJ whole genome shotgun (WGS) entry which is preliminary data.</text>
</comment>
<comment type="similarity">
    <text evidence="2">Belongs to the PGA52 family.</text>
</comment>
<dbReference type="InterPro" id="IPR018805">
    <property type="entry name" value="YJL171C/Tos1_C"/>
</dbReference>
<feature type="region of interest" description="Disordered" evidence="8">
    <location>
        <begin position="197"/>
        <end position="237"/>
    </location>
</feature>
<sequence>MKNNILATILASASATGAVVSRAATSQDLCAKTSYEQNGNWFCTPVQQITYTNLGGSGTYNDVVGISATGQCEFQPKAYSGPLAPFNEQLSLHFRGPLALRQMAVYTPGPQKKKRDEADDAAAGNKTNKRRVEQNNHNRRHLNELQHHHQNAHVHRRRREEEIKAVEERADHPTVWVTATIDGKVVSWINNYFGETPPTPVPVPAEAKVDNSPASAAPKPTPAAQSANNNAAKSSPAAKAPAAAAAGDYVRTGYYSAAAQQANGLTFLGNFGPGGKLSYANSDVSGSSAGPAVLANSTVWSAHEYTVMTDQPCNDGSCGYFPDGIAAFKGFDGADKTFLFEFSMPTDPNPAPPAGSFLAPQFDMPALWMLNAKIARTGQYSACSCWTSNCGEFDIFEVLQSGDDKCKSTFHASPGGGDSNYFPRPLDAAAPIRVAVVFDAASESVSVNVLDPSDVAGTPGQDFPAALSAAQIAELRTGAQSSATPGVAGIGAAKLDVNAAVGGGGKAASYFAIAPAS</sequence>
<feature type="signal peptide" evidence="9">
    <location>
        <begin position="1"/>
        <end position="18"/>
    </location>
</feature>
<comment type="catalytic activity">
    <reaction evidence="1">
        <text>Hydrolysis of (1-&gt;3)-beta-D-glucosidic linkages in (1-&gt;3)-beta-D-glucans.</text>
        <dbReference type="EC" id="3.2.1.39"/>
    </reaction>
</comment>
<feature type="domain" description="Cell wall protein YJL171C/Tos1 C-terminal" evidence="10">
    <location>
        <begin position="247"/>
        <end position="453"/>
    </location>
</feature>
<evidence type="ECO:0000256" key="8">
    <source>
        <dbReference type="SAM" id="MobiDB-lite"/>
    </source>
</evidence>
<evidence type="ECO:0000256" key="4">
    <source>
        <dbReference type="ARBA" id="ARBA00022729"/>
    </source>
</evidence>
<evidence type="ECO:0000256" key="6">
    <source>
        <dbReference type="ARBA" id="ARBA00023295"/>
    </source>
</evidence>
<feature type="region of interest" description="Disordered" evidence="8">
    <location>
        <begin position="108"/>
        <end position="140"/>
    </location>
</feature>
<dbReference type="Pfam" id="PF10290">
    <property type="entry name" value="YJL171C_Tos1_N"/>
    <property type="match status" value="1"/>
</dbReference>
<feature type="compositionally biased region" description="Basic and acidic residues" evidence="8">
    <location>
        <begin position="130"/>
        <end position="140"/>
    </location>
</feature>
<dbReference type="GO" id="GO:0009277">
    <property type="term" value="C:fungal-type cell wall"/>
    <property type="evidence" value="ECO:0007669"/>
    <property type="project" value="TreeGrafter"/>
</dbReference>
<dbReference type="EMBL" id="JAULSN010000001">
    <property type="protein sequence ID" value="KAK3382881.1"/>
    <property type="molecule type" value="Genomic_DNA"/>
</dbReference>
<keyword evidence="7" id="KW-0961">Cell wall biogenesis/degradation</keyword>
<name>A0AAE0TXA6_9PEZI</name>
<evidence type="ECO:0000313" key="12">
    <source>
        <dbReference type="EMBL" id="KAK3382881.1"/>
    </source>
</evidence>
<gene>
    <name evidence="12" type="ORF">B0T24DRAFT_26099</name>
</gene>
<accession>A0AAE0TXA6</accession>
<reference evidence="12" key="2">
    <citation type="submission" date="2023-06" db="EMBL/GenBank/DDBJ databases">
        <authorList>
            <consortium name="Lawrence Berkeley National Laboratory"/>
            <person name="Haridas S."/>
            <person name="Hensen N."/>
            <person name="Bonometti L."/>
            <person name="Westerberg I."/>
            <person name="Brannstrom I.O."/>
            <person name="Guillou S."/>
            <person name="Cros-Aarteil S."/>
            <person name="Calhoun S."/>
            <person name="Kuo A."/>
            <person name="Mondo S."/>
            <person name="Pangilinan J."/>
            <person name="Riley R."/>
            <person name="Labutti K."/>
            <person name="Andreopoulos B."/>
            <person name="Lipzen A."/>
            <person name="Chen C."/>
            <person name="Yanf M."/>
            <person name="Daum C."/>
            <person name="Ng V."/>
            <person name="Clum A."/>
            <person name="Steindorff A."/>
            <person name="Ohm R."/>
            <person name="Martin F."/>
            <person name="Silar P."/>
            <person name="Natvig D."/>
            <person name="Lalanne C."/>
            <person name="Gautier V."/>
            <person name="Ament-Velasquez S.L."/>
            <person name="Kruys A."/>
            <person name="Hutchinson M.I."/>
            <person name="Powell A.J."/>
            <person name="Barry K."/>
            <person name="Miller A.N."/>
            <person name="Grigoriev I.V."/>
            <person name="Debuchy R."/>
            <person name="Gladieux P."/>
            <person name="Thoren M.H."/>
            <person name="Johannesson H."/>
        </authorList>
    </citation>
    <scope>NUCLEOTIDE SEQUENCE</scope>
    <source>
        <strain evidence="12">CBS 958.72</strain>
    </source>
</reference>
<evidence type="ECO:0000256" key="7">
    <source>
        <dbReference type="ARBA" id="ARBA00023316"/>
    </source>
</evidence>